<gene>
    <name evidence="2" type="ordered locus">PXO_00960</name>
    <name evidence="3" type="ordered locus">PXO_06206</name>
</gene>
<reference evidence="3" key="3">
    <citation type="submission" date="2015-06" db="EMBL/GenBank/DDBJ databases">
        <authorList>
            <person name="Booher N.J."/>
            <person name="Carpenter S.C.D."/>
            <person name="Sebra R.P."/>
            <person name="Wang L."/>
            <person name="Salzberg S.L."/>
            <person name="Leach J.E."/>
            <person name="Bogdanove A.J."/>
        </authorList>
    </citation>
    <scope>NUCLEOTIDE SEQUENCE</scope>
    <source>
        <strain evidence="3">PXO99A</strain>
    </source>
</reference>
<evidence type="ECO:0000313" key="2">
    <source>
        <dbReference type="EMBL" id="ACD59201.1"/>
    </source>
</evidence>
<sequence length="101" mass="11488">MCPPTNARLRSAPERDRAYRQGPSRPTTHTCTRQASRHQYRRRVGDRPPQPASESRHWFDHPIDCTPLAMPEGCKGRLPRRICPHANASVSTSWAKSKSSQ</sequence>
<proteinExistence type="predicted"/>
<dbReference type="Proteomes" id="UP000001740">
    <property type="component" value="Chromosome"/>
</dbReference>
<evidence type="ECO:0000313" key="4">
    <source>
        <dbReference type="Proteomes" id="UP000001740"/>
    </source>
</evidence>
<evidence type="ECO:0000313" key="3">
    <source>
        <dbReference type="EMBL" id="ACD59394.1"/>
    </source>
</evidence>
<feature type="compositionally biased region" description="Polar residues" evidence="1">
    <location>
        <begin position="24"/>
        <end position="34"/>
    </location>
</feature>
<name>A0A0J9WXK5_XANOP</name>
<protein>
    <submittedName>
        <fullName evidence="3">Uncharacterized protein</fullName>
    </submittedName>
</protein>
<feature type="region of interest" description="Disordered" evidence="1">
    <location>
        <begin position="1"/>
        <end position="60"/>
    </location>
</feature>
<dbReference type="KEGG" id="xop:PXO_00960"/>
<dbReference type="EMBL" id="CP000967">
    <property type="protein sequence ID" value="ACD59394.1"/>
    <property type="molecule type" value="Genomic_DNA"/>
</dbReference>
<feature type="compositionally biased region" description="Basic residues" evidence="1">
    <location>
        <begin position="35"/>
        <end position="44"/>
    </location>
</feature>
<organism evidence="3 4">
    <name type="scientific">Xanthomonas oryzae pv. oryzae (strain PXO99A)</name>
    <dbReference type="NCBI Taxonomy" id="360094"/>
    <lineage>
        <taxon>Bacteria</taxon>
        <taxon>Pseudomonadati</taxon>
        <taxon>Pseudomonadota</taxon>
        <taxon>Gammaproteobacteria</taxon>
        <taxon>Lysobacterales</taxon>
        <taxon>Lysobacteraceae</taxon>
        <taxon>Xanthomonas</taxon>
    </lineage>
</organism>
<evidence type="ECO:0000256" key="1">
    <source>
        <dbReference type="SAM" id="MobiDB-lite"/>
    </source>
</evidence>
<reference evidence="3 4" key="1">
    <citation type="journal article" date="2008" name="BMC Genomics">
        <title>Genome sequence and rapid evolution of the rice pathogen Xanthomonas oryzae pv. oryzae PXO99A.</title>
        <authorList>
            <person name="Salzberg S.L."/>
            <person name="Sommer D.D."/>
            <person name="Schatz M.C."/>
            <person name="Phillippy A.M."/>
            <person name="Rabinowicz P.D."/>
            <person name="Tsuge S."/>
            <person name="Furutani A."/>
            <person name="Ochiai H."/>
            <person name="Delcher A.L."/>
            <person name="Kelley D."/>
            <person name="Madupu R."/>
            <person name="Puiu D."/>
            <person name="Radune D."/>
            <person name="Shumway M."/>
            <person name="Trapnell C."/>
            <person name="Aparna G."/>
            <person name="Jha G."/>
            <person name="Pandey A."/>
            <person name="Patil P.B."/>
            <person name="Ishihara H."/>
            <person name="Meyer D.F."/>
            <person name="Szurek B."/>
            <person name="Verdier V."/>
            <person name="Koebnik R."/>
            <person name="Dow J.M."/>
            <person name="Ryan R.P."/>
            <person name="Hirata H."/>
            <person name="Tsuyumu S."/>
            <person name="Won Lee S."/>
            <person name="Seo Y.S."/>
            <person name="Sriariyanum M."/>
            <person name="Ronald P.C."/>
            <person name="Sonti R.V."/>
            <person name="Van Sluys M.A."/>
            <person name="Leach J.E."/>
            <person name="White F.F."/>
            <person name="Bogdanove A.J."/>
        </authorList>
    </citation>
    <scope>NUCLEOTIDE SEQUENCE [LARGE SCALE GENOMIC DNA]</scope>
    <source>
        <strain evidence="3 4">PXO99A</strain>
    </source>
</reference>
<reference evidence="3" key="2">
    <citation type="submission" date="2013-08" db="EMBL/GenBank/DDBJ databases">
        <authorList>
            <person name="Salzberg S."/>
        </authorList>
    </citation>
    <scope>NUCLEOTIDE SEQUENCE</scope>
    <source>
        <strain evidence="3">PXO99A</strain>
    </source>
</reference>
<dbReference type="KEGG" id="xop:PXO_06206"/>
<dbReference type="EMBL" id="CP000967">
    <property type="protein sequence ID" value="ACD59201.1"/>
    <property type="molecule type" value="Genomic_DNA"/>
</dbReference>
<dbReference type="HOGENOM" id="CLU_2290564_0_0_6"/>
<accession>A0A0J9WXK5</accession>
<dbReference type="AlphaFoldDB" id="A0A0J9WXK5"/>